<protein>
    <submittedName>
        <fullName evidence="1">Uncharacterized protein</fullName>
    </submittedName>
</protein>
<accession>A0ABS4G7X9</accession>
<gene>
    <name evidence="1" type="ORF">J2Z34_003182</name>
</gene>
<evidence type="ECO:0000313" key="2">
    <source>
        <dbReference type="Proteomes" id="UP001519271"/>
    </source>
</evidence>
<dbReference type="EMBL" id="JAGGKC010000036">
    <property type="protein sequence ID" value="MBP1920667.1"/>
    <property type="molecule type" value="Genomic_DNA"/>
</dbReference>
<organism evidence="1 2">
    <name type="scientific">Youngiibacter multivorans</name>
    <dbReference type="NCBI Taxonomy" id="937251"/>
    <lineage>
        <taxon>Bacteria</taxon>
        <taxon>Bacillati</taxon>
        <taxon>Bacillota</taxon>
        <taxon>Clostridia</taxon>
        <taxon>Eubacteriales</taxon>
        <taxon>Clostridiaceae</taxon>
        <taxon>Youngiibacter</taxon>
    </lineage>
</organism>
<dbReference type="Proteomes" id="UP001519271">
    <property type="component" value="Unassembled WGS sequence"/>
</dbReference>
<comment type="caution">
    <text evidence="1">The sequence shown here is derived from an EMBL/GenBank/DDBJ whole genome shotgun (WGS) entry which is preliminary data.</text>
</comment>
<reference evidence="1 2" key="1">
    <citation type="submission" date="2021-03" db="EMBL/GenBank/DDBJ databases">
        <title>Genomic Encyclopedia of Type Strains, Phase IV (KMG-IV): sequencing the most valuable type-strain genomes for metagenomic binning, comparative biology and taxonomic classification.</title>
        <authorList>
            <person name="Goeker M."/>
        </authorList>
    </citation>
    <scope>NUCLEOTIDE SEQUENCE [LARGE SCALE GENOMIC DNA]</scope>
    <source>
        <strain evidence="1 2">DSM 6139</strain>
    </source>
</reference>
<name>A0ABS4G7X9_9CLOT</name>
<evidence type="ECO:0000313" key="1">
    <source>
        <dbReference type="EMBL" id="MBP1920667.1"/>
    </source>
</evidence>
<keyword evidence="2" id="KW-1185">Reference proteome</keyword>
<proteinExistence type="predicted"/>
<sequence>MVYIAGPTTNRLNESRRKEIVKVLNERYSITDNLKLRSFTSIYTDCEATARKIVNYYKSDRGLPVSKSMRTLKLIDIIKASEHFGLGISEVEIRLIFDSEGRRGQMSPRQLKTGLLAIKAINDMEEICFRSEELSGYMDKWIRAIKSTTKLNS</sequence>
<dbReference type="RefSeq" id="WP_209460829.1">
    <property type="nucleotide sequence ID" value="NZ_JAGGKC010000036.1"/>
</dbReference>